<dbReference type="GO" id="GO:0005886">
    <property type="term" value="C:plasma membrane"/>
    <property type="evidence" value="ECO:0007669"/>
    <property type="project" value="UniProtKB-SubCell"/>
</dbReference>
<protein>
    <submittedName>
        <fullName evidence="16">MotA</fullName>
    </submittedName>
</protein>
<keyword evidence="10 13" id="KW-1133">Transmembrane helix</keyword>
<dbReference type="OrthoDB" id="9782603at2"/>
<dbReference type="InterPro" id="IPR022522">
    <property type="entry name" value="Flagellar_motor_stator_MotA"/>
</dbReference>
<evidence type="ECO:0000256" key="6">
    <source>
        <dbReference type="ARBA" id="ARBA00022519"/>
    </source>
</evidence>
<evidence type="ECO:0000256" key="13">
    <source>
        <dbReference type="SAM" id="Phobius"/>
    </source>
</evidence>
<keyword evidence="6" id="KW-0997">Cell inner membrane</keyword>
<evidence type="ECO:0000259" key="15">
    <source>
        <dbReference type="Pfam" id="PF20560"/>
    </source>
</evidence>
<comment type="subcellular location">
    <subcellularLocation>
        <location evidence="1">Cell inner membrane</location>
        <topology evidence="1">Multi-pass membrane protein</topology>
    </subcellularLocation>
</comment>
<evidence type="ECO:0000256" key="1">
    <source>
        <dbReference type="ARBA" id="ARBA00004429"/>
    </source>
</evidence>
<dbReference type="Pfam" id="PF01618">
    <property type="entry name" value="MotA_ExbB"/>
    <property type="match status" value="1"/>
</dbReference>
<evidence type="ECO:0000259" key="14">
    <source>
        <dbReference type="Pfam" id="PF01618"/>
    </source>
</evidence>
<dbReference type="InterPro" id="IPR047055">
    <property type="entry name" value="MotA-like"/>
</dbReference>
<keyword evidence="17" id="KW-1185">Reference proteome</keyword>
<keyword evidence="4" id="KW-1003">Cell membrane</keyword>
<evidence type="ECO:0000256" key="12">
    <source>
        <dbReference type="ARBA" id="ARBA00023136"/>
    </source>
</evidence>
<evidence type="ECO:0000256" key="11">
    <source>
        <dbReference type="ARBA" id="ARBA00023065"/>
    </source>
</evidence>
<proteinExistence type="inferred from homology"/>
<evidence type="ECO:0000256" key="7">
    <source>
        <dbReference type="ARBA" id="ARBA00022692"/>
    </source>
</evidence>
<keyword evidence="9" id="KW-0375">Hydrogen ion transport</keyword>
<sequence length="287" mass="31271">MIGIVGVLMVVIMVFGGYLAAGGKMGIILKSLPFEMTMILGAAIGAFLLSNDGASVKKTLKDMGRVFKGPRWKPADYRELLCLLFELIRLSKSNPLELESHIEGPKDSAIFNKYPRIQADHEAVELICDTLRSASMNYDDPHQVEDVLEKRIEAHNHHAMHSSHALQTIADGLPALGIVAAVLGVIKTMASIDQPPEVLGKLIGGALVGTFLGVFLAYGFVGPFATKLKAVVEEDAHFYQLIREVLVANLHNHSPNICIEVGRQNAPHHLRPNFADLEDALRNVKAA</sequence>
<dbReference type="NCBIfam" id="TIGR03818">
    <property type="entry name" value="MotA1"/>
    <property type="match status" value="1"/>
</dbReference>
<dbReference type="AlphaFoldDB" id="K2HLJ0"/>
<evidence type="ECO:0000256" key="4">
    <source>
        <dbReference type="ARBA" id="ARBA00022475"/>
    </source>
</evidence>
<dbReference type="RefSeq" id="WP_007427250.1">
    <property type="nucleotide sequence ID" value="NZ_AMGO01000047.1"/>
</dbReference>
<evidence type="ECO:0000256" key="2">
    <source>
        <dbReference type="ARBA" id="ARBA00008038"/>
    </source>
</evidence>
<organism evidence="16 17">
    <name type="scientific">Oceaniovalibus guishaninsula JLT2003</name>
    <dbReference type="NCBI Taxonomy" id="1231392"/>
    <lineage>
        <taxon>Bacteria</taxon>
        <taxon>Pseudomonadati</taxon>
        <taxon>Pseudomonadota</taxon>
        <taxon>Alphaproteobacteria</taxon>
        <taxon>Rhodobacterales</taxon>
        <taxon>Roseobacteraceae</taxon>
        <taxon>Oceaniovalibus</taxon>
    </lineage>
</organism>
<dbReference type="InterPro" id="IPR046786">
    <property type="entry name" value="MotA_N"/>
</dbReference>
<keyword evidence="7 13" id="KW-0812">Transmembrane</keyword>
<dbReference type="Proteomes" id="UP000006765">
    <property type="component" value="Unassembled WGS sequence"/>
</dbReference>
<dbReference type="GO" id="GO:0071978">
    <property type="term" value="P:bacterial-type flagellum-dependent swarming motility"/>
    <property type="evidence" value="ECO:0007669"/>
    <property type="project" value="InterPro"/>
</dbReference>
<dbReference type="eggNOG" id="COG1291">
    <property type="taxonomic scope" value="Bacteria"/>
</dbReference>
<dbReference type="PATRIC" id="fig|1231392.3.peg.2109"/>
<keyword evidence="11" id="KW-0406">Ion transport</keyword>
<evidence type="ECO:0000256" key="8">
    <source>
        <dbReference type="ARBA" id="ARBA00022779"/>
    </source>
</evidence>
<evidence type="ECO:0000256" key="3">
    <source>
        <dbReference type="ARBA" id="ARBA00022448"/>
    </source>
</evidence>
<feature type="transmembrane region" description="Helical" evidence="13">
    <location>
        <begin position="169"/>
        <end position="190"/>
    </location>
</feature>
<dbReference type="GO" id="GO:1902600">
    <property type="term" value="P:proton transmembrane transport"/>
    <property type="evidence" value="ECO:0007669"/>
    <property type="project" value="UniProtKB-KW"/>
</dbReference>
<evidence type="ECO:0000313" key="16">
    <source>
        <dbReference type="EMBL" id="EKE43764.1"/>
    </source>
</evidence>
<dbReference type="STRING" id="1231392.OCGS_2098"/>
<feature type="transmembrane region" description="Helical" evidence="13">
    <location>
        <begin position="202"/>
        <end position="221"/>
    </location>
</feature>
<dbReference type="PANTHER" id="PTHR30433:SF4">
    <property type="entry name" value="MOTILITY PROTEIN A"/>
    <property type="match status" value="1"/>
</dbReference>
<dbReference type="InterPro" id="IPR002898">
    <property type="entry name" value="MotA_ExbB_proton_chnl"/>
</dbReference>
<dbReference type="InterPro" id="IPR000540">
    <property type="entry name" value="Flag_MotA_CS"/>
</dbReference>
<dbReference type="PANTHER" id="PTHR30433">
    <property type="entry name" value="CHEMOTAXIS PROTEIN MOTA"/>
    <property type="match status" value="1"/>
</dbReference>
<keyword evidence="8" id="KW-0283">Flagellar rotation</keyword>
<comment type="similarity">
    <text evidence="2">Belongs to the MotA family.</text>
</comment>
<keyword evidence="5" id="KW-0145">Chemotaxis</keyword>
<name>K2HLJ0_9RHOB</name>
<dbReference type="GO" id="GO:0006935">
    <property type="term" value="P:chemotaxis"/>
    <property type="evidence" value="ECO:0007669"/>
    <property type="project" value="UniProtKB-KW"/>
</dbReference>
<evidence type="ECO:0000256" key="9">
    <source>
        <dbReference type="ARBA" id="ARBA00022781"/>
    </source>
</evidence>
<feature type="domain" description="Motility protein A N-terminal" evidence="15">
    <location>
        <begin position="4"/>
        <end position="93"/>
    </location>
</feature>
<feature type="transmembrane region" description="Helical" evidence="13">
    <location>
        <begin position="27"/>
        <end position="49"/>
    </location>
</feature>
<dbReference type="PROSITE" id="PS01307">
    <property type="entry name" value="MOTA"/>
    <property type="match status" value="1"/>
</dbReference>
<comment type="caution">
    <text evidence="16">The sequence shown here is derived from an EMBL/GenBank/DDBJ whole genome shotgun (WGS) entry which is preliminary data.</text>
</comment>
<feature type="domain" description="MotA/TolQ/ExbB proton channel" evidence="14">
    <location>
        <begin position="136"/>
        <end position="236"/>
    </location>
</feature>
<keyword evidence="12 13" id="KW-0472">Membrane</keyword>
<gene>
    <name evidence="16" type="ORF">OCGS_2098</name>
</gene>
<dbReference type="EMBL" id="AMGO01000047">
    <property type="protein sequence ID" value="EKE43764.1"/>
    <property type="molecule type" value="Genomic_DNA"/>
</dbReference>
<keyword evidence="3" id="KW-0813">Transport</keyword>
<reference evidence="16 17" key="1">
    <citation type="journal article" date="2012" name="J. Bacteriol.">
        <title>Draft Genome Sequence of Oceaniovalibus guishaninsula JLT2003T.</title>
        <authorList>
            <person name="Tang K."/>
            <person name="Liu K."/>
            <person name="Jiao N."/>
        </authorList>
    </citation>
    <scope>NUCLEOTIDE SEQUENCE [LARGE SCALE GENOMIC DNA]</scope>
    <source>
        <strain evidence="16 17">JLT2003</strain>
    </source>
</reference>
<evidence type="ECO:0000313" key="17">
    <source>
        <dbReference type="Proteomes" id="UP000006765"/>
    </source>
</evidence>
<accession>K2HLJ0</accession>
<evidence type="ECO:0000256" key="5">
    <source>
        <dbReference type="ARBA" id="ARBA00022500"/>
    </source>
</evidence>
<dbReference type="Pfam" id="PF20560">
    <property type="entry name" value="MotA_N"/>
    <property type="match status" value="1"/>
</dbReference>
<evidence type="ECO:0000256" key="10">
    <source>
        <dbReference type="ARBA" id="ARBA00022989"/>
    </source>
</evidence>
<feature type="transmembrane region" description="Helical" evidence="13">
    <location>
        <begin position="5"/>
        <end position="21"/>
    </location>
</feature>